<gene>
    <name evidence="2" type="ORF">F7310_07075</name>
</gene>
<name>A0A1L4BTF4_9GAMM</name>
<feature type="transmembrane region" description="Helical" evidence="1">
    <location>
        <begin position="12"/>
        <end position="33"/>
    </location>
</feature>
<protein>
    <submittedName>
        <fullName evidence="2">Uncharacterized protein</fullName>
    </submittedName>
</protein>
<keyword evidence="1" id="KW-0472">Membrane</keyword>
<dbReference type="Proteomes" id="UP000184222">
    <property type="component" value="Chromosome"/>
</dbReference>
<keyword evidence="3" id="KW-1185">Reference proteome</keyword>
<dbReference type="AlphaFoldDB" id="A0A1L4BTF4"/>
<proteinExistence type="predicted"/>
<dbReference type="KEGG" id="frx:F7310_07075"/>
<evidence type="ECO:0000313" key="2">
    <source>
        <dbReference type="EMBL" id="API87132.1"/>
    </source>
</evidence>
<organism evidence="2 3">
    <name type="scientific">Francisella uliginis</name>
    <dbReference type="NCBI Taxonomy" id="573570"/>
    <lineage>
        <taxon>Bacteria</taxon>
        <taxon>Pseudomonadati</taxon>
        <taxon>Pseudomonadota</taxon>
        <taxon>Gammaproteobacteria</taxon>
        <taxon>Thiotrichales</taxon>
        <taxon>Francisellaceae</taxon>
        <taxon>Francisella</taxon>
    </lineage>
</organism>
<feature type="transmembrane region" description="Helical" evidence="1">
    <location>
        <begin position="135"/>
        <end position="156"/>
    </location>
</feature>
<accession>A0A1L4BTF4</accession>
<keyword evidence="1" id="KW-1133">Transmembrane helix</keyword>
<evidence type="ECO:0000313" key="3">
    <source>
        <dbReference type="Proteomes" id="UP000184222"/>
    </source>
</evidence>
<keyword evidence="1" id="KW-0812">Transmembrane</keyword>
<reference evidence="2 3" key="1">
    <citation type="journal article" date="2016" name="Appl. Environ. Microbiol.">
        <title>Whole genome relationships among Francisella bacteria of diverse origin define new species and provide specific regions for detection.</title>
        <authorList>
            <person name="Challacombe J.F."/>
            <person name="Petersen J.M."/>
            <person name="Gallegos-Graves V."/>
            <person name="Hodge D."/>
            <person name="Pillai S."/>
            <person name="Kuske C.R."/>
        </authorList>
    </citation>
    <scope>NUCLEOTIDE SEQUENCE [LARGE SCALE GENOMIC DNA]</scope>
    <source>
        <strain evidence="3">TX07-7310</strain>
    </source>
</reference>
<sequence>MFLLLSNEIISILVTLIVAIMPLIIAIILRSTYFKEKFDKHSFDKYKYDELEATFEYCLNKNNPNSVKKIKAYKYKLLFDIANIRKIFVRIYLINFLTDNEINSLFLLDLIKLGKEKWVILPIIRKSSVIKLIKITMILGALTIFIIFMVYLYYIFINSLNINYYIFIVVLAVYFLTILTLVSSLIFLYFEVMKYVLISLYVVYKVKRKSLVLKRRFYEKNDYKELQEYF</sequence>
<evidence type="ECO:0000256" key="1">
    <source>
        <dbReference type="SAM" id="Phobius"/>
    </source>
</evidence>
<dbReference type="EMBL" id="CP016796">
    <property type="protein sequence ID" value="API87132.1"/>
    <property type="molecule type" value="Genomic_DNA"/>
</dbReference>
<feature type="transmembrane region" description="Helical" evidence="1">
    <location>
        <begin position="162"/>
        <end position="190"/>
    </location>
</feature>
<dbReference type="STRING" id="573570.F7310_07075"/>